<accession>A0ABP5MPU3</accession>
<comment type="caution">
    <text evidence="1">The sequence shown here is derived from an EMBL/GenBank/DDBJ whole genome shotgun (WGS) entry which is preliminary data.</text>
</comment>
<evidence type="ECO:0000313" key="1">
    <source>
        <dbReference type="EMBL" id="GAA2176670.1"/>
    </source>
</evidence>
<name>A0ABP5MPU3_9MICO</name>
<keyword evidence="2" id="KW-1185">Reference proteome</keyword>
<organism evidence="1 2">
    <name type="scientific">Agrococcus versicolor</name>
    <dbReference type="NCBI Taxonomy" id="501482"/>
    <lineage>
        <taxon>Bacteria</taxon>
        <taxon>Bacillati</taxon>
        <taxon>Actinomycetota</taxon>
        <taxon>Actinomycetes</taxon>
        <taxon>Micrococcales</taxon>
        <taxon>Microbacteriaceae</taxon>
        <taxon>Agrococcus</taxon>
    </lineage>
</organism>
<gene>
    <name evidence="1" type="ORF">GCM10009846_31350</name>
</gene>
<dbReference type="EMBL" id="BAAAQT010000010">
    <property type="protein sequence ID" value="GAA2176670.1"/>
    <property type="molecule type" value="Genomic_DNA"/>
</dbReference>
<dbReference type="RefSeq" id="WP_344345181.1">
    <property type="nucleotide sequence ID" value="NZ_BAAAQT010000010.1"/>
</dbReference>
<proteinExistence type="predicted"/>
<protein>
    <submittedName>
        <fullName evidence="1">Uncharacterized protein</fullName>
    </submittedName>
</protein>
<evidence type="ECO:0000313" key="2">
    <source>
        <dbReference type="Proteomes" id="UP001501599"/>
    </source>
</evidence>
<dbReference type="Proteomes" id="UP001501599">
    <property type="component" value="Unassembled WGS sequence"/>
</dbReference>
<reference evidence="2" key="1">
    <citation type="journal article" date="2019" name="Int. J. Syst. Evol. Microbiol.">
        <title>The Global Catalogue of Microorganisms (GCM) 10K type strain sequencing project: providing services to taxonomists for standard genome sequencing and annotation.</title>
        <authorList>
            <consortium name="The Broad Institute Genomics Platform"/>
            <consortium name="The Broad Institute Genome Sequencing Center for Infectious Disease"/>
            <person name="Wu L."/>
            <person name="Ma J."/>
        </authorList>
    </citation>
    <scope>NUCLEOTIDE SEQUENCE [LARGE SCALE GENOMIC DNA]</scope>
    <source>
        <strain evidence="2">JCM 16026</strain>
    </source>
</reference>
<sequence>MTPQAAPREVADVLASTPRESLVPALLENLARGVAARGGAAPQLRLLRSFDDGHHQELAAWREEDAVTALGDGERHPVPGVGVLEIRPRPDLGTARRRRLLDETCVWLGATARAERSMRALERARRDAVQHATEAERAQVRAARVRETERIRLVETITTATVHDLAALRSLLDQPAGALEWPAIHALAERLIDDLRDAVRGVFPAMLPERGVEETLRELAAALPVRVDVAGDLGRRAGWDIESGFYHAVAGAMEAIARAGSPVAVALRRGAELVATVASTGPLDAASIDRALAAGAERIASLGGELVVRPRDGGAGVVEVTVSMPDRSEVTSLPIGRRQIASRPVHGRVATLVEAAGLPHDELEACRDALEAPIALLVVQGPPPAPMPGVQTVLCDAAPDAALAAEITDRAGRWGVVDAVVCALAPRADFAEGLPQRTLLFRDGIAPADAVAALAARAPVLAARRVLERLAERAAQAGTPELRWQVDELRADAHELTEDALLDDVARGTAPVVVDAVAARLAGAEGGEAHMRLGLVADAGRDALRAAALAALERWRQVAARPGLDSASRRAADLLQRSAEGLLAR</sequence>